<dbReference type="Gene3D" id="3.90.550.10">
    <property type="entry name" value="Spore Coat Polysaccharide Biosynthesis Protein SpsA, Chain A"/>
    <property type="match status" value="1"/>
</dbReference>
<feature type="domain" description="Glycosyltransferase 2-like" evidence="8">
    <location>
        <begin position="12"/>
        <end position="185"/>
    </location>
</feature>
<protein>
    <submittedName>
        <fullName evidence="9">Glycosyltransferase</fullName>
    </submittedName>
</protein>
<gene>
    <name evidence="9" type="ORF">BSOLF_1213</name>
</gene>
<dbReference type="GO" id="GO:0016757">
    <property type="term" value="F:glycosyltransferase activity"/>
    <property type="evidence" value="ECO:0007669"/>
    <property type="project" value="UniProtKB-KW"/>
</dbReference>
<evidence type="ECO:0000259" key="8">
    <source>
        <dbReference type="Pfam" id="PF00535"/>
    </source>
</evidence>
<dbReference type="AlphaFoldDB" id="A0A2R6Y4Q5"/>
<feature type="transmembrane region" description="Helical" evidence="7">
    <location>
        <begin position="281"/>
        <end position="305"/>
    </location>
</feature>
<reference evidence="10" key="1">
    <citation type="journal article" date="2018" name="Sci. Rep.">
        <title>Lignite coal burning seam in the remote Altai Mountains harbors a hydrogen-driven thermophilic microbial community.</title>
        <authorList>
            <person name="Kadnikov V.V."/>
            <person name="Mardanov A.V."/>
            <person name="Ivasenko D.A."/>
            <person name="Antsiferov D.V."/>
            <person name="Beletsky A.V."/>
            <person name="Karnachuk O.V."/>
            <person name="Ravin N.V."/>
        </authorList>
    </citation>
    <scope>NUCLEOTIDE SEQUENCE [LARGE SCALE GENOMIC DNA]</scope>
</reference>
<dbReference type="SUPFAM" id="SSF53448">
    <property type="entry name" value="Nucleotide-diphospho-sugar transferases"/>
    <property type="match status" value="1"/>
</dbReference>
<dbReference type="PANTHER" id="PTHR48090:SF1">
    <property type="entry name" value="PROPHAGE BACTOPRENOL GLUCOSYL TRANSFERASE HOMOLOG"/>
    <property type="match status" value="1"/>
</dbReference>
<evidence type="ECO:0000256" key="6">
    <source>
        <dbReference type="ARBA" id="ARBA00023136"/>
    </source>
</evidence>
<keyword evidence="4 7" id="KW-0812">Transmembrane</keyword>
<evidence type="ECO:0000256" key="1">
    <source>
        <dbReference type="ARBA" id="ARBA00004141"/>
    </source>
</evidence>
<dbReference type="InterPro" id="IPR029044">
    <property type="entry name" value="Nucleotide-diphossugar_trans"/>
</dbReference>
<evidence type="ECO:0000313" key="10">
    <source>
        <dbReference type="Proteomes" id="UP000244338"/>
    </source>
</evidence>
<accession>A0A2R6Y4Q5</accession>
<evidence type="ECO:0000256" key="5">
    <source>
        <dbReference type="ARBA" id="ARBA00022989"/>
    </source>
</evidence>
<dbReference type="EMBL" id="PEBX01000004">
    <property type="protein sequence ID" value="PTQ57669.1"/>
    <property type="molecule type" value="Genomic_DNA"/>
</dbReference>
<dbReference type="InterPro" id="IPR001173">
    <property type="entry name" value="Glyco_trans_2-like"/>
</dbReference>
<dbReference type="CDD" id="cd04187">
    <property type="entry name" value="DPM1_like_bac"/>
    <property type="match status" value="1"/>
</dbReference>
<keyword evidence="6 7" id="KW-0472">Membrane</keyword>
<sequence>MQDPIDKPQLAVVVPCYNEEDVLPLTLTELTQTLGDLVQKGRIAENSYILCVDDGSLDRTWSIIDTWARKTDQATGGVRVYGLKLAKNAGHQAALLAGYHSVADRAHAAISIDADLQDDVSAISAMVEKYRNGYDVVYGVRNDRTNDTWFKRSSAHAFYRLMRWMGVEIVFDHADYRLLSRRVLQVLREYREVNLFLRGIVPLLGFRATKVTYERKARKAGESKYPLKKMLAFAIEGITSFSVRPMRLVTLSGFGIFLVSVVALVYTLFSKWFGYTEAGWTSIMLSIWFIGGLQLLGIGLLGEYIGKIYLEVKDRPRYVIETALLPEVQGVKEMEQDIFAAIQETSFQETSFRETSFQKRT</sequence>
<dbReference type="PANTHER" id="PTHR48090">
    <property type="entry name" value="UNDECAPRENYL-PHOSPHATE 4-DEOXY-4-FORMAMIDO-L-ARABINOSE TRANSFERASE-RELATED"/>
    <property type="match status" value="1"/>
</dbReference>
<keyword evidence="3 9" id="KW-0808">Transferase</keyword>
<evidence type="ECO:0000256" key="2">
    <source>
        <dbReference type="ARBA" id="ARBA00022676"/>
    </source>
</evidence>
<keyword evidence="5 7" id="KW-1133">Transmembrane helix</keyword>
<comment type="caution">
    <text evidence="9">The sequence shown here is derived from an EMBL/GenBank/DDBJ whole genome shotgun (WGS) entry which is preliminary data.</text>
</comment>
<proteinExistence type="predicted"/>
<dbReference type="GO" id="GO:0005886">
    <property type="term" value="C:plasma membrane"/>
    <property type="evidence" value="ECO:0007669"/>
    <property type="project" value="TreeGrafter"/>
</dbReference>
<evidence type="ECO:0000256" key="4">
    <source>
        <dbReference type="ARBA" id="ARBA00022692"/>
    </source>
</evidence>
<evidence type="ECO:0000256" key="3">
    <source>
        <dbReference type="ARBA" id="ARBA00022679"/>
    </source>
</evidence>
<evidence type="ECO:0000313" key="9">
    <source>
        <dbReference type="EMBL" id="PTQ57669.1"/>
    </source>
</evidence>
<dbReference type="Proteomes" id="UP000244338">
    <property type="component" value="Unassembled WGS sequence"/>
</dbReference>
<evidence type="ECO:0000256" key="7">
    <source>
        <dbReference type="SAM" id="Phobius"/>
    </source>
</evidence>
<comment type="subcellular location">
    <subcellularLocation>
        <location evidence="1">Membrane</location>
        <topology evidence="1">Multi-pass membrane protein</topology>
    </subcellularLocation>
</comment>
<keyword evidence="2" id="KW-0328">Glycosyltransferase</keyword>
<feature type="transmembrane region" description="Helical" evidence="7">
    <location>
        <begin position="248"/>
        <end position="269"/>
    </location>
</feature>
<name>A0A2R6Y4Q5_9BACL</name>
<dbReference type="InterPro" id="IPR050256">
    <property type="entry name" value="Glycosyltransferase_2"/>
</dbReference>
<dbReference type="Pfam" id="PF00535">
    <property type="entry name" value="Glycos_transf_2"/>
    <property type="match status" value="1"/>
</dbReference>
<organism evidence="9 10">
    <name type="scientific">Candidatus Carbonibacillus altaicus</name>
    <dbReference type="NCBI Taxonomy" id="2163959"/>
    <lineage>
        <taxon>Bacteria</taxon>
        <taxon>Bacillati</taxon>
        <taxon>Bacillota</taxon>
        <taxon>Bacilli</taxon>
        <taxon>Bacillales</taxon>
        <taxon>Candidatus Carbonibacillus</taxon>
    </lineage>
</organism>